<evidence type="ECO:0000256" key="2">
    <source>
        <dbReference type="SAM" id="MobiDB-lite"/>
    </source>
</evidence>
<dbReference type="GO" id="GO:0003676">
    <property type="term" value="F:nucleic acid binding"/>
    <property type="evidence" value="ECO:0007669"/>
    <property type="project" value="InterPro"/>
</dbReference>
<accession>A0A445DAL7</accession>
<protein>
    <recommendedName>
        <fullName evidence="3">CCHC-type domain-containing protein</fullName>
    </recommendedName>
</protein>
<keyword evidence="5" id="KW-1185">Reference proteome</keyword>
<evidence type="ECO:0000313" key="4">
    <source>
        <dbReference type="EMBL" id="RYR60220.1"/>
    </source>
</evidence>
<dbReference type="Proteomes" id="UP000289738">
    <property type="component" value="Chromosome A04"/>
</dbReference>
<sequence>MVNCARTNDRVIDVYFEHGVPVSEELEGDNTVIYLDDNGGEGCNTTTDVDVSLPLNKTTTTKIRHLHGKHNHHTLKPKIKSGKLKMKRRMDADEKSGLGTKKPKLSNSENGVYLKRQLKTFTCSFCGEKGHTKRGCKKKRMVDATAAAAATAEAVEKKKKDEGHPAPEQQEQPQNDGDQGDGKSNPVSQPVEIEISQPTASEAEDSQQDPSMKRPSKLSPKRKSSLPATSPTVNPLQGASLATKFVNLMKFIPTLMFKPPRKKN</sequence>
<feature type="region of interest" description="Disordered" evidence="2">
    <location>
        <begin position="153"/>
        <end position="237"/>
    </location>
</feature>
<evidence type="ECO:0000256" key="1">
    <source>
        <dbReference type="PROSITE-ProRule" id="PRU00047"/>
    </source>
</evidence>
<gene>
    <name evidence="4" type="ORF">Ahy_A04g017290</name>
</gene>
<dbReference type="InterPro" id="IPR001878">
    <property type="entry name" value="Znf_CCHC"/>
</dbReference>
<keyword evidence="1" id="KW-0863">Zinc-finger</keyword>
<evidence type="ECO:0000259" key="3">
    <source>
        <dbReference type="PROSITE" id="PS50158"/>
    </source>
</evidence>
<evidence type="ECO:0000313" key="5">
    <source>
        <dbReference type="Proteomes" id="UP000289738"/>
    </source>
</evidence>
<keyword evidence="1" id="KW-0479">Metal-binding</keyword>
<keyword evidence="1" id="KW-0862">Zinc</keyword>
<feature type="region of interest" description="Disordered" evidence="2">
    <location>
        <begin position="82"/>
        <end position="111"/>
    </location>
</feature>
<dbReference type="SUPFAM" id="SSF57756">
    <property type="entry name" value="Retrovirus zinc finger-like domains"/>
    <property type="match status" value="1"/>
</dbReference>
<dbReference type="GO" id="GO:0008270">
    <property type="term" value="F:zinc ion binding"/>
    <property type="evidence" value="ECO:0007669"/>
    <property type="project" value="UniProtKB-KW"/>
</dbReference>
<reference evidence="4 5" key="1">
    <citation type="submission" date="2019-01" db="EMBL/GenBank/DDBJ databases">
        <title>Sequencing of cultivated peanut Arachis hypogaea provides insights into genome evolution and oil improvement.</title>
        <authorList>
            <person name="Chen X."/>
        </authorList>
    </citation>
    <scope>NUCLEOTIDE SEQUENCE [LARGE SCALE GENOMIC DNA]</scope>
    <source>
        <strain evidence="5">cv. Fuhuasheng</strain>
        <tissue evidence="4">Leaves</tissue>
    </source>
</reference>
<feature type="compositionally biased region" description="Polar residues" evidence="2">
    <location>
        <begin position="228"/>
        <end position="237"/>
    </location>
</feature>
<dbReference type="InterPro" id="IPR036875">
    <property type="entry name" value="Znf_CCHC_sf"/>
</dbReference>
<dbReference type="PROSITE" id="PS50158">
    <property type="entry name" value="ZF_CCHC"/>
    <property type="match status" value="1"/>
</dbReference>
<feature type="domain" description="CCHC-type" evidence="3">
    <location>
        <begin position="123"/>
        <end position="138"/>
    </location>
</feature>
<organism evidence="4 5">
    <name type="scientific">Arachis hypogaea</name>
    <name type="common">Peanut</name>
    <dbReference type="NCBI Taxonomy" id="3818"/>
    <lineage>
        <taxon>Eukaryota</taxon>
        <taxon>Viridiplantae</taxon>
        <taxon>Streptophyta</taxon>
        <taxon>Embryophyta</taxon>
        <taxon>Tracheophyta</taxon>
        <taxon>Spermatophyta</taxon>
        <taxon>Magnoliopsida</taxon>
        <taxon>eudicotyledons</taxon>
        <taxon>Gunneridae</taxon>
        <taxon>Pentapetalae</taxon>
        <taxon>rosids</taxon>
        <taxon>fabids</taxon>
        <taxon>Fabales</taxon>
        <taxon>Fabaceae</taxon>
        <taxon>Papilionoideae</taxon>
        <taxon>50 kb inversion clade</taxon>
        <taxon>dalbergioids sensu lato</taxon>
        <taxon>Dalbergieae</taxon>
        <taxon>Pterocarpus clade</taxon>
        <taxon>Arachis</taxon>
    </lineage>
</organism>
<name>A0A445DAL7_ARAHY</name>
<feature type="compositionally biased region" description="Basic residues" evidence="2">
    <location>
        <begin position="214"/>
        <end position="224"/>
    </location>
</feature>
<comment type="caution">
    <text evidence="4">The sequence shown here is derived from an EMBL/GenBank/DDBJ whole genome shotgun (WGS) entry which is preliminary data.</text>
</comment>
<dbReference type="EMBL" id="SDMP01000004">
    <property type="protein sequence ID" value="RYR60220.1"/>
    <property type="molecule type" value="Genomic_DNA"/>
</dbReference>
<feature type="compositionally biased region" description="Basic and acidic residues" evidence="2">
    <location>
        <begin position="154"/>
        <end position="165"/>
    </location>
</feature>
<dbReference type="AlphaFoldDB" id="A0A445DAL7"/>
<proteinExistence type="predicted"/>